<evidence type="ECO:0000259" key="1">
    <source>
        <dbReference type="Pfam" id="PF13575"/>
    </source>
</evidence>
<dbReference type="Proteomes" id="UP000516380">
    <property type="component" value="Chromosome"/>
</dbReference>
<keyword evidence="3" id="KW-1185">Reference proteome</keyword>
<evidence type="ECO:0000313" key="2">
    <source>
        <dbReference type="EMBL" id="BCI89750.1"/>
    </source>
</evidence>
<dbReference type="InterPro" id="IPR025410">
    <property type="entry name" value="Lant_dehyd"/>
</dbReference>
<reference evidence="2 3" key="1">
    <citation type="submission" date="2020-07" db="EMBL/GenBank/DDBJ databases">
        <title>Mycobacterium kansasii (former subtype) with zoonotic potential isolated from diseased indoor pet cat, Japan.</title>
        <authorList>
            <person name="Fukano H."/>
            <person name="Terazono T."/>
            <person name="Hoshino Y."/>
        </authorList>
    </citation>
    <scope>NUCLEOTIDE SEQUENCE [LARGE SCALE GENOMIC DNA]</scope>
    <source>
        <strain evidence="2 3">Kuro-I</strain>
    </source>
</reference>
<feature type="domain" description="Lantibiotic biosynthesis protein dehydration" evidence="1">
    <location>
        <begin position="233"/>
        <end position="394"/>
    </location>
</feature>
<evidence type="ECO:0000313" key="3">
    <source>
        <dbReference type="Proteomes" id="UP000516380"/>
    </source>
</evidence>
<sequence>MQVKGPATRPEVELSHAERLALVSRASSLRERITHTDAFDSAGVSREAAARLKKWCKIVADGDAGQFRRRLSLDSLDQESVRALLGDVARPEVFAMPTWTEVLDEVLRAGAAGGIGTGGDREPPFLHADTPVPFEDLLLPFLAVAENRLTEAASDYRTLPVQVRGSMEHSLLQALSRISSRVLELEFRTYLACRQLDGLPCPDPARAHESRTAYLEFVADIRRTGWRPLFAEYCVMARLMAVAVLQWVANSAEFLARLRADRADIGRIFGIANPGDLAAIKMDLSDPHFGGKSVVAIEFATGEMLIYKPKDLALEAAYFRFTTWLNTLGADPAFPVLKMLERDGYGWVEFIDNRACECDDQVRRFYRRSGALLCLLYAFNGTDFHFENLIACGNIRCRWTSRPSTAIRWPPTILNSRMKSPGGWGDPSWPPTSSRILSRANTATTTFRRSRDLRMKKANMKS</sequence>
<dbReference type="AlphaFoldDB" id="A0A7G1IFZ5"/>
<accession>A0A7G1IFZ5</accession>
<protein>
    <recommendedName>
        <fullName evidence="1">Lantibiotic biosynthesis protein dehydration domain-containing protein</fullName>
    </recommendedName>
</protein>
<proteinExistence type="predicted"/>
<gene>
    <name evidence="2" type="ORF">NIIDMKKI_49560</name>
</gene>
<organism evidence="2 3">
    <name type="scientific">Mycobacterium kansasii</name>
    <dbReference type="NCBI Taxonomy" id="1768"/>
    <lineage>
        <taxon>Bacteria</taxon>
        <taxon>Bacillati</taxon>
        <taxon>Actinomycetota</taxon>
        <taxon>Actinomycetes</taxon>
        <taxon>Mycobacteriales</taxon>
        <taxon>Mycobacteriaceae</taxon>
        <taxon>Mycobacterium</taxon>
    </lineage>
</organism>
<dbReference type="Pfam" id="PF13575">
    <property type="entry name" value="DUF4135"/>
    <property type="match status" value="1"/>
</dbReference>
<name>A0A7G1IFZ5_MYCKA</name>
<dbReference type="EMBL" id="AP023343">
    <property type="protein sequence ID" value="BCI89750.1"/>
    <property type="molecule type" value="Genomic_DNA"/>
</dbReference>